<dbReference type="AlphaFoldDB" id="A0A938XZW0"/>
<feature type="transmembrane region" description="Helical" evidence="3">
    <location>
        <begin position="88"/>
        <end position="108"/>
    </location>
</feature>
<evidence type="ECO:0000256" key="1">
    <source>
        <dbReference type="ARBA" id="ARBA00024353"/>
    </source>
</evidence>
<name>A0A938XZW0_9BACL</name>
<evidence type="ECO:0000313" key="5">
    <source>
        <dbReference type="EMBL" id="MBM7591309.1"/>
    </source>
</evidence>
<protein>
    <recommendedName>
        <fullName evidence="2">Anti-sigma-W factor RsiW</fullName>
    </recommendedName>
</protein>
<evidence type="ECO:0000256" key="3">
    <source>
        <dbReference type="SAM" id="Phobius"/>
    </source>
</evidence>
<reference evidence="5" key="1">
    <citation type="submission" date="2021-01" db="EMBL/GenBank/DDBJ databases">
        <title>Genomic Encyclopedia of Type Strains, Phase IV (KMG-IV): sequencing the most valuable type-strain genomes for metagenomic binning, comparative biology and taxonomic classification.</title>
        <authorList>
            <person name="Goeker M."/>
        </authorList>
    </citation>
    <scope>NUCLEOTIDE SEQUENCE</scope>
    <source>
        <strain evidence="5">DSM 25523</strain>
    </source>
</reference>
<keyword evidence="3" id="KW-0472">Membrane</keyword>
<gene>
    <name evidence="5" type="ORF">JOD01_002948</name>
</gene>
<organism evidence="5 6">
    <name type="scientific">Brevibacillus fulvus</name>
    <dbReference type="NCBI Taxonomy" id="1125967"/>
    <lineage>
        <taxon>Bacteria</taxon>
        <taxon>Bacillati</taxon>
        <taxon>Bacillota</taxon>
        <taxon>Bacilli</taxon>
        <taxon>Bacillales</taxon>
        <taxon>Paenibacillaceae</taxon>
        <taxon>Brevibacillus</taxon>
    </lineage>
</organism>
<dbReference type="RefSeq" id="WP_204519026.1">
    <property type="nucleotide sequence ID" value="NZ_BAABIN010000003.1"/>
</dbReference>
<feature type="domain" description="Putative zinc-finger" evidence="4">
    <location>
        <begin position="3"/>
        <end position="36"/>
    </location>
</feature>
<evidence type="ECO:0000313" key="6">
    <source>
        <dbReference type="Proteomes" id="UP000717624"/>
    </source>
</evidence>
<keyword evidence="3" id="KW-0812">Transmembrane</keyword>
<dbReference type="InterPro" id="IPR027383">
    <property type="entry name" value="Znf_put"/>
</dbReference>
<proteinExistence type="inferred from homology"/>
<keyword evidence="3" id="KW-1133">Transmembrane helix</keyword>
<evidence type="ECO:0000256" key="2">
    <source>
        <dbReference type="ARBA" id="ARBA00024438"/>
    </source>
</evidence>
<comment type="similarity">
    <text evidence="1">Belongs to the zinc-associated anti-sigma factor (ZAS) superfamily. Anti-sigma-W factor family.</text>
</comment>
<dbReference type="EMBL" id="JAFBEB010000011">
    <property type="protein sequence ID" value="MBM7591309.1"/>
    <property type="molecule type" value="Genomic_DNA"/>
</dbReference>
<sequence length="207" mass="23180">MECREMAGRIHEFLDGDLDEYNNQLLQQHLRTCDRCYRHMRELQRAIAFVQSASHIHVPADFTDRVLAKLPAPTKSFRFANWLRKHPMIAAAAVFLLLMTGSISASWFERNPVIQVASANLDKLKIDHSRNVVIVPAGTKIDGDIVVRNGSVEVQGEVTGNVVAIEGKVFLASTAQVAGNTEEIEAIFEWIWYELKNIGNDLLPATP</sequence>
<dbReference type="Pfam" id="PF13490">
    <property type="entry name" value="zf-HC2"/>
    <property type="match status" value="1"/>
</dbReference>
<comment type="caution">
    <text evidence="5">The sequence shown here is derived from an EMBL/GenBank/DDBJ whole genome shotgun (WGS) entry which is preliminary data.</text>
</comment>
<accession>A0A938XZW0</accession>
<dbReference type="Gene3D" id="1.10.10.1320">
    <property type="entry name" value="Anti-sigma factor, zinc-finger domain"/>
    <property type="match status" value="1"/>
</dbReference>
<dbReference type="InterPro" id="IPR041916">
    <property type="entry name" value="Anti_sigma_zinc_sf"/>
</dbReference>
<dbReference type="Proteomes" id="UP000717624">
    <property type="component" value="Unassembled WGS sequence"/>
</dbReference>
<keyword evidence="6" id="KW-1185">Reference proteome</keyword>
<evidence type="ECO:0000259" key="4">
    <source>
        <dbReference type="Pfam" id="PF13490"/>
    </source>
</evidence>